<evidence type="ECO:0000313" key="2">
    <source>
        <dbReference type="Proteomes" id="UP001238179"/>
    </source>
</evidence>
<gene>
    <name evidence="1" type="ORF">METEAL_16190</name>
</gene>
<proteinExistence type="predicted"/>
<dbReference type="AlphaFoldDB" id="A0AA48GMW2"/>
<name>A0AA48GMW2_9BACT</name>
<dbReference type="Proteomes" id="UP001238179">
    <property type="component" value="Chromosome"/>
</dbReference>
<keyword evidence="2" id="KW-1185">Reference proteome</keyword>
<protein>
    <submittedName>
        <fullName evidence="1">Uncharacterized protein</fullName>
    </submittedName>
</protein>
<accession>A0AA48GMW2</accession>
<dbReference type="KEGG" id="msil:METEAL_16190"/>
<sequence length="77" mass="8594">MISVEVWRDEHGVTWELVQLGLDETGGGCIIREGFSTLDRADGDVREGVEVIARFGDVEDARAYLESEGFELFTSRT</sequence>
<dbReference type="RefSeq" id="WP_316415352.1">
    <property type="nucleotide sequence ID" value="NZ_AP027080.1"/>
</dbReference>
<evidence type="ECO:0000313" key="1">
    <source>
        <dbReference type="EMBL" id="BDU72445.1"/>
    </source>
</evidence>
<reference evidence="2" key="1">
    <citation type="journal article" date="2023" name="Int. J. Syst. Evol. Microbiol.">
        <title>Mesoterricola silvestris gen. nov., sp. nov., Mesoterricola sediminis sp. nov., Geothrix oryzae sp. nov., Geothrix edaphica sp. nov., Geothrix rubra sp. nov., and Geothrix limicola sp. nov., six novel members of Acidobacteriota isolated from soils.</title>
        <authorList>
            <person name="Itoh H."/>
            <person name="Sugisawa Y."/>
            <person name="Mise K."/>
            <person name="Xu Z."/>
            <person name="Kuniyasu M."/>
            <person name="Ushijima N."/>
            <person name="Kawano K."/>
            <person name="Kobayashi E."/>
            <person name="Shiratori Y."/>
            <person name="Masuda Y."/>
            <person name="Senoo K."/>
        </authorList>
    </citation>
    <scope>NUCLEOTIDE SEQUENCE [LARGE SCALE GENOMIC DNA]</scope>
    <source>
        <strain evidence="2">W79</strain>
    </source>
</reference>
<organism evidence="1 2">
    <name type="scientific">Mesoterricola silvestris</name>
    <dbReference type="NCBI Taxonomy" id="2927979"/>
    <lineage>
        <taxon>Bacteria</taxon>
        <taxon>Pseudomonadati</taxon>
        <taxon>Acidobacteriota</taxon>
        <taxon>Holophagae</taxon>
        <taxon>Holophagales</taxon>
        <taxon>Holophagaceae</taxon>
        <taxon>Mesoterricola</taxon>
    </lineage>
</organism>
<dbReference type="EMBL" id="AP027080">
    <property type="protein sequence ID" value="BDU72445.1"/>
    <property type="molecule type" value="Genomic_DNA"/>
</dbReference>